<feature type="repeat" description="WD" evidence="3">
    <location>
        <begin position="4"/>
        <end position="45"/>
    </location>
</feature>
<dbReference type="GO" id="GO:0004672">
    <property type="term" value="F:protein kinase activity"/>
    <property type="evidence" value="ECO:0007669"/>
    <property type="project" value="InterPro"/>
</dbReference>
<dbReference type="SMART" id="SM00320">
    <property type="entry name" value="WD40"/>
    <property type="match status" value="14"/>
</dbReference>
<dbReference type="PROSITE" id="PS50294">
    <property type="entry name" value="WD_REPEATS_REGION"/>
    <property type="match status" value="9"/>
</dbReference>
<organism evidence="5 6">
    <name type="scientific">Rhizoctonia solani</name>
    <dbReference type="NCBI Taxonomy" id="456999"/>
    <lineage>
        <taxon>Eukaryota</taxon>
        <taxon>Fungi</taxon>
        <taxon>Dikarya</taxon>
        <taxon>Basidiomycota</taxon>
        <taxon>Agaricomycotina</taxon>
        <taxon>Agaricomycetes</taxon>
        <taxon>Cantharellales</taxon>
        <taxon>Ceratobasidiaceae</taxon>
        <taxon>Rhizoctonia</taxon>
    </lineage>
</organism>
<dbReference type="GO" id="GO:0005524">
    <property type="term" value="F:ATP binding"/>
    <property type="evidence" value="ECO:0007669"/>
    <property type="project" value="InterPro"/>
</dbReference>
<dbReference type="PRINTS" id="PR00320">
    <property type="entry name" value="GPROTEINBRPT"/>
</dbReference>
<name>A0A0K6FPX2_9AGAM</name>
<feature type="repeat" description="WD" evidence="3">
    <location>
        <begin position="191"/>
        <end position="232"/>
    </location>
</feature>
<dbReference type="Gene3D" id="1.10.510.10">
    <property type="entry name" value="Transferase(Phosphotransferase) domain 1"/>
    <property type="match status" value="2"/>
</dbReference>
<dbReference type="InterPro" id="IPR036322">
    <property type="entry name" value="WD40_repeat_dom_sf"/>
</dbReference>
<dbReference type="InterPro" id="IPR001245">
    <property type="entry name" value="Ser-Thr/Tyr_kinase_cat_dom"/>
</dbReference>
<feature type="repeat" description="WD" evidence="3">
    <location>
        <begin position="276"/>
        <end position="310"/>
    </location>
</feature>
<feature type="repeat" description="WD" evidence="3">
    <location>
        <begin position="654"/>
        <end position="695"/>
    </location>
</feature>
<feature type="repeat" description="WD" evidence="3">
    <location>
        <begin position="234"/>
        <end position="275"/>
    </location>
</feature>
<dbReference type="EMBL" id="CYGV01000313">
    <property type="protein sequence ID" value="CUA68029.1"/>
    <property type="molecule type" value="Genomic_DNA"/>
</dbReference>
<feature type="repeat" description="WD" evidence="3">
    <location>
        <begin position="148"/>
        <end position="189"/>
    </location>
</feature>
<dbReference type="InterPro" id="IPR019775">
    <property type="entry name" value="WD40_repeat_CS"/>
</dbReference>
<dbReference type="Gene3D" id="2.130.10.10">
    <property type="entry name" value="YVTN repeat-like/Quinoprotein amine dehydrogenase"/>
    <property type="match status" value="6"/>
</dbReference>
<feature type="repeat" description="WD" evidence="3">
    <location>
        <begin position="126"/>
        <end position="146"/>
    </location>
</feature>
<dbReference type="PANTHER" id="PTHR22847:SF637">
    <property type="entry name" value="WD REPEAT DOMAIN 5B"/>
    <property type="match status" value="1"/>
</dbReference>
<evidence type="ECO:0000313" key="6">
    <source>
        <dbReference type="Proteomes" id="UP000044841"/>
    </source>
</evidence>
<feature type="domain" description="Protein kinase" evidence="4">
    <location>
        <begin position="354"/>
        <end position="614"/>
    </location>
</feature>
<keyword evidence="2" id="KW-0677">Repeat</keyword>
<dbReference type="GO" id="GO:0005634">
    <property type="term" value="C:nucleus"/>
    <property type="evidence" value="ECO:0007669"/>
    <property type="project" value="TreeGrafter"/>
</dbReference>
<dbReference type="InterPro" id="IPR000719">
    <property type="entry name" value="Prot_kinase_dom"/>
</dbReference>
<dbReference type="GO" id="GO:1990234">
    <property type="term" value="C:transferase complex"/>
    <property type="evidence" value="ECO:0007669"/>
    <property type="project" value="UniProtKB-ARBA"/>
</dbReference>
<accession>A0A0K6FPX2</accession>
<feature type="repeat" description="WD" evidence="3">
    <location>
        <begin position="788"/>
        <end position="829"/>
    </location>
</feature>
<dbReference type="InterPro" id="IPR020472">
    <property type="entry name" value="WD40_PAC1"/>
</dbReference>
<keyword evidence="6" id="KW-1185">Reference proteome</keyword>
<feature type="domain" description="Protein kinase" evidence="4">
    <location>
        <begin position="950"/>
        <end position="1219"/>
    </location>
</feature>
<reference evidence="5 6" key="1">
    <citation type="submission" date="2015-07" db="EMBL/GenBank/DDBJ databases">
        <authorList>
            <person name="Noorani M."/>
        </authorList>
    </citation>
    <scope>NUCLEOTIDE SEQUENCE [LARGE SCALE GENOMIC DNA]</scope>
    <source>
        <strain evidence="5">BBA 69670</strain>
    </source>
</reference>
<keyword evidence="1 3" id="KW-0853">WD repeat</keyword>
<dbReference type="PROSITE" id="PS50082">
    <property type="entry name" value="WD_REPEATS_2"/>
    <property type="match status" value="12"/>
</dbReference>
<evidence type="ECO:0000256" key="2">
    <source>
        <dbReference type="ARBA" id="ARBA00022737"/>
    </source>
</evidence>
<feature type="repeat" description="WD" evidence="3">
    <location>
        <begin position="611"/>
        <end position="643"/>
    </location>
</feature>
<feature type="repeat" description="WD" evidence="3">
    <location>
        <begin position="831"/>
        <end position="872"/>
    </location>
</feature>
<evidence type="ECO:0000313" key="5">
    <source>
        <dbReference type="EMBL" id="CUA68029.1"/>
    </source>
</evidence>
<evidence type="ECO:0000259" key="4">
    <source>
        <dbReference type="PROSITE" id="PS50011"/>
    </source>
</evidence>
<dbReference type="InterPro" id="IPR015943">
    <property type="entry name" value="WD40/YVTN_repeat-like_dom_sf"/>
</dbReference>
<evidence type="ECO:0000256" key="1">
    <source>
        <dbReference type="ARBA" id="ARBA00022574"/>
    </source>
</evidence>
<evidence type="ECO:0000256" key="3">
    <source>
        <dbReference type="PROSITE-ProRule" id="PRU00221"/>
    </source>
</evidence>
<dbReference type="Pfam" id="PF07714">
    <property type="entry name" value="PK_Tyr_Ser-Thr"/>
    <property type="match status" value="2"/>
</dbReference>
<dbReference type="PROSITE" id="PS50011">
    <property type="entry name" value="PROTEIN_KINASE_DOM"/>
    <property type="match status" value="2"/>
</dbReference>
<dbReference type="PROSITE" id="PS00678">
    <property type="entry name" value="WD_REPEATS_1"/>
    <property type="match status" value="7"/>
</dbReference>
<dbReference type="PANTHER" id="PTHR22847">
    <property type="entry name" value="WD40 REPEAT PROTEIN"/>
    <property type="match status" value="1"/>
</dbReference>
<dbReference type="Pfam" id="PF00400">
    <property type="entry name" value="WD40"/>
    <property type="match status" value="13"/>
</dbReference>
<proteinExistence type="predicted"/>
<gene>
    <name evidence="5" type="ORF">RSOLAG22IIIB_07706</name>
</gene>
<dbReference type="AlphaFoldDB" id="A0A0K6FPX2"/>
<feature type="repeat" description="WD" evidence="3">
    <location>
        <begin position="745"/>
        <end position="786"/>
    </location>
</feature>
<protein>
    <submittedName>
        <fullName evidence="5">Putative WD repeat-containing protein alr3466 [Nostoc sp, PCC 7120]</fullName>
    </submittedName>
</protein>
<dbReference type="SMART" id="SM00220">
    <property type="entry name" value="S_TKc"/>
    <property type="match status" value="1"/>
</dbReference>
<feature type="repeat" description="WD" evidence="3">
    <location>
        <begin position="56"/>
        <end position="90"/>
    </location>
</feature>
<dbReference type="InterPro" id="IPR001680">
    <property type="entry name" value="WD40_rpt"/>
</dbReference>
<dbReference type="SUPFAM" id="SSF50978">
    <property type="entry name" value="WD40 repeat-like"/>
    <property type="match status" value="3"/>
</dbReference>
<dbReference type="CDD" id="cd00200">
    <property type="entry name" value="WD40"/>
    <property type="match status" value="2"/>
</dbReference>
<dbReference type="Proteomes" id="UP000044841">
    <property type="component" value="Unassembled WGS sequence"/>
</dbReference>
<dbReference type="SUPFAM" id="SSF56112">
    <property type="entry name" value="Protein kinase-like (PK-like)"/>
    <property type="match status" value="2"/>
</dbReference>
<sequence>MIVHTGHTDTIKSVAFSLDGNLVASGSRDKTIRTWEAHSSSPVGEPLRNLKLFGSIESIAYSPLGNIMASVSGDKTIPIWDIITRQRLESLGPATQYFHPFFSVAFSPDARLIVSGCGQHWSSGRTAAFDNSVRLWDLKTMKSVSNPFSGHSGSVYSAKFSPSGTQVASGSGDNTVRMWDVEHGATIVGPLKGHNDCVRSIAYSPDGSKVVSCSNDRTLRLWDTRSGKMIGSPYEGHTNVVPSVDFSPRGTYVVSGGRDETVRLWDVRTGREVQQFHEHTKSVWSVAFSPCGKYVASGSADHNVIIRNISCEYPESADNIRPHIITNQMSTQQIFDCLIASDCVDLSSRMDTQQDAAIIVSGGGFGDIWNGQLHNGEKVAIKAWRTSAMGQCDYKTLKRAARELYCWSRMEHPNIHQLQGVIIFQDRYLGMVSERMENGNLHEYILRHPDVDRYELYVDVAAGLEYMHSNNTANVLVSSDGVARISDFDFSVMSEVTSLVFSESSNSRSGSLRWTAPEILLEEVRTRTTQSDVYALGMNRQAGRQDANKRVRIARSSNQTNECQPTRYGSTHVLDSSARCEGLLDDHQNSLECWTAQLQKPSSVRVIMIIHEGHTNAVKSVAFSPDGNLLISGSLDRTIRIWNAHRPYPIGDPLKGHSNSIFSVSYSPLGNIIASASNDSTIRLWDVNTHQQLGEPIQGNSSFYFIDLSPDAKLIASGCGWSGNLDSYTVQLWDVEKRTTASDSFKGHTGYVESVRFSSDGSRVVSGSFDKTIYVWDVQRGATVLGPLEGHSKSVRSAVFSPEGSQIVSCSDDRTLRLWDTRTGGVIGNPLEGHTDHVYSVAFSPRDTYIISGGSDKMIRLWDIRTGREVQSFPKPSIVWSVAFSPCGQYVASGSDDCKVTIRNISAAFPDSADNSGPRMITSQMSTEQIFDCLLASGCKDLSSQMDTRQDTAMIMSGGGFGDIWKGQLHNGGKVAIKAWRTSAMGQCDYKTLKRAARELFFWSGMDHPNIHRLQGVIMFRDFYLGMVSEWMDNGNLHEYLLKSPDADRYQLCIHVASGLEYMHSRNTVHGDLKAINVLVSSDGTAKISDFDFSIMSEVSSLVFSESSNSRPGSLRWAALELLLSDTPTRTTQSDVYALGMTILEIFTGEAPYPECRHDFVIMRKVEKGILPDRPLERLKDDKKGNMMWNLLVKCWSGDPNERPSSRQVVDTLVSEIYTA</sequence>
<dbReference type="InterPro" id="IPR011009">
    <property type="entry name" value="Kinase-like_dom_sf"/>
</dbReference>